<organism evidence="4 5">
    <name type="scientific">Eleusine coracana subsp. coracana</name>
    <dbReference type="NCBI Taxonomy" id="191504"/>
    <lineage>
        <taxon>Eukaryota</taxon>
        <taxon>Viridiplantae</taxon>
        <taxon>Streptophyta</taxon>
        <taxon>Embryophyta</taxon>
        <taxon>Tracheophyta</taxon>
        <taxon>Spermatophyta</taxon>
        <taxon>Magnoliopsida</taxon>
        <taxon>Liliopsida</taxon>
        <taxon>Poales</taxon>
        <taxon>Poaceae</taxon>
        <taxon>PACMAD clade</taxon>
        <taxon>Chloridoideae</taxon>
        <taxon>Cynodonteae</taxon>
        <taxon>Eleusininae</taxon>
        <taxon>Eleusine</taxon>
    </lineage>
</organism>
<dbReference type="PROSITE" id="PS50089">
    <property type="entry name" value="ZF_RING_2"/>
    <property type="match status" value="1"/>
</dbReference>
<feature type="compositionally biased region" description="Low complexity" evidence="2">
    <location>
        <begin position="1"/>
        <end position="10"/>
    </location>
</feature>
<reference evidence="4" key="1">
    <citation type="journal article" date="2018" name="DNA Res.">
        <title>Multiple hybrid de novo genome assembly of finger millet, an orphan allotetraploid crop.</title>
        <authorList>
            <person name="Hatakeyama M."/>
            <person name="Aluri S."/>
            <person name="Balachadran M.T."/>
            <person name="Sivarajan S.R."/>
            <person name="Patrignani A."/>
            <person name="Gruter S."/>
            <person name="Poveda L."/>
            <person name="Shimizu-Inatsugi R."/>
            <person name="Baeten J."/>
            <person name="Francoijs K.J."/>
            <person name="Nataraja K.N."/>
            <person name="Reddy Y.A.N."/>
            <person name="Phadnis S."/>
            <person name="Ravikumar R.L."/>
            <person name="Schlapbach R."/>
            <person name="Sreeman S.M."/>
            <person name="Shimizu K.K."/>
        </authorList>
    </citation>
    <scope>NUCLEOTIDE SEQUENCE</scope>
</reference>
<dbReference type="GO" id="GO:0006511">
    <property type="term" value="P:ubiquitin-dependent protein catabolic process"/>
    <property type="evidence" value="ECO:0007669"/>
    <property type="project" value="TreeGrafter"/>
</dbReference>
<feature type="region of interest" description="Disordered" evidence="2">
    <location>
        <begin position="1"/>
        <end position="26"/>
    </location>
</feature>
<dbReference type="SUPFAM" id="SSF57850">
    <property type="entry name" value="RING/U-box"/>
    <property type="match status" value="1"/>
</dbReference>
<evidence type="ECO:0000256" key="1">
    <source>
        <dbReference type="PROSITE-ProRule" id="PRU00175"/>
    </source>
</evidence>
<gene>
    <name evidence="4" type="primary">ga22084</name>
    <name evidence="4" type="ORF">PR202_ga22084</name>
</gene>
<dbReference type="InterPro" id="IPR051826">
    <property type="entry name" value="E3_ubiquitin-ligase_domain"/>
</dbReference>
<protein>
    <recommendedName>
        <fullName evidence="3">RING-type domain-containing protein</fullName>
    </recommendedName>
</protein>
<dbReference type="EMBL" id="BQKI01000011">
    <property type="protein sequence ID" value="GJN04528.1"/>
    <property type="molecule type" value="Genomic_DNA"/>
</dbReference>
<evidence type="ECO:0000259" key="3">
    <source>
        <dbReference type="PROSITE" id="PS50089"/>
    </source>
</evidence>
<sequence>MAETRTAAGGRRSRTGRRVGVGSGAELQPPRRLVMAVEAEASAAEVVEEAASLASSAVLCAVCLEDLRGVAAALPCSHAYHPGCVGPWLAVHRACPCCRAAVPASPPHESADRAGPAT</sequence>
<proteinExistence type="predicted"/>
<evidence type="ECO:0000256" key="2">
    <source>
        <dbReference type="SAM" id="MobiDB-lite"/>
    </source>
</evidence>
<dbReference type="PANTHER" id="PTHR22765">
    <property type="entry name" value="RING FINGER AND PROTEASE ASSOCIATED DOMAIN-CONTAINING"/>
    <property type="match status" value="1"/>
</dbReference>
<dbReference type="Pfam" id="PF13639">
    <property type="entry name" value="zf-RING_2"/>
    <property type="match status" value="1"/>
</dbReference>
<keyword evidence="1" id="KW-0479">Metal-binding</keyword>
<dbReference type="Gene3D" id="3.30.40.10">
    <property type="entry name" value="Zinc/RING finger domain, C3HC4 (zinc finger)"/>
    <property type="match status" value="1"/>
</dbReference>
<dbReference type="AlphaFoldDB" id="A0AAV5D0Q1"/>
<dbReference type="GO" id="GO:0061630">
    <property type="term" value="F:ubiquitin protein ligase activity"/>
    <property type="evidence" value="ECO:0007669"/>
    <property type="project" value="TreeGrafter"/>
</dbReference>
<keyword evidence="1" id="KW-0863">Zinc-finger</keyword>
<dbReference type="GO" id="GO:0008270">
    <property type="term" value="F:zinc ion binding"/>
    <property type="evidence" value="ECO:0007669"/>
    <property type="project" value="UniProtKB-KW"/>
</dbReference>
<accession>A0AAV5D0Q1</accession>
<keyword evidence="1" id="KW-0862">Zinc</keyword>
<evidence type="ECO:0000313" key="5">
    <source>
        <dbReference type="Proteomes" id="UP001054889"/>
    </source>
</evidence>
<dbReference type="InterPro" id="IPR001841">
    <property type="entry name" value="Znf_RING"/>
</dbReference>
<keyword evidence="5" id="KW-1185">Reference proteome</keyword>
<evidence type="ECO:0000313" key="4">
    <source>
        <dbReference type="EMBL" id="GJN04528.1"/>
    </source>
</evidence>
<feature type="domain" description="RING-type" evidence="3">
    <location>
        <begin position="60"/>
        <end position="99"/>
    </location>
</feature>
<dbReference type="InterPro" id="IPR013083">
    <property type="entry name" value="Znf_RING/FYVE/PHD"/>
</dbReference>
<dbReference type="SMART" id="SM00184">
    <property type="entry name" value="RING"/>
    <property type="match status" value="1"/>
</dbReference>
<comment type="caution">
    <text evidence="4">The sequence shown here is derived from an EMBL/GenBank/DDBJ whole genome shotgun (WGS) entry which is preliminary data.</text>
</comment>
<dbReference type="PANTHER" id="PTHR22765:SF348">
    <property type="entry name" value="OS09G0446275 PROTEIN"/>
    <property type="match status" value="1"/>
</dbReference>
<name>A0AAV5D0Q1_ELECO</name>
<dbReference type="Proteomes" id="UP001054889">
    <property type="component" value="Unassembled WGS sequence"/>
</dbReference>
<reference evidence="4" key="2">
    <citation type="submission" date="2021-12" db="EMBL/GenBank/DDBJ databases">
        <title>Resequencing data analysis of finger millet.</title>
        <authorList>
            <person name="Hatakeyama M."/>
            <person name="Aluri S."/>
            <person name="Balachadran M.T."/>
            <person name="Sivarajan S.R."/>
            <person name="Poveda L."/>
            <person name="Shimizu-Inatsugi R."/>
            <person name="Schlapbach R."/>
            <person name="Sreeman S.M."/>
            <person name="Shimizu K.K."/>
        </authorList>
    </citation>
    <scope>NUCLEOTIDE SEQUENCE</scope>
</reference>